<dbReference type="InterPro" id="IPR047136">
    <property type="entry name" value="PurB_bact"/>
</dbReference>
<evidence type="ECO:0000313" key="2">
    <source>
        <dbReference type="EMBL" id="CAA2933883.1"/>
    </source>
</evidence>
<gene>
    <name evidence="2" type="ORF">OLEA9_A086906</name>
</gene>
<organism evidence="2 3">
    <name type="scientific">Olea europaea subsp. europaea</name>
    <dbReference type="NCBI Taxonomy" id="158383"/>
    <lineage>
        <taxon>Eukaryota</taxon>
        <taxon>Viridiplantae</taxon>
        <taxon>Streptophyta</taxon>
        <taxon>Embryophyta</taxon>
        <taxon>Tracheophyta</taxon>
        <taxon>Spermatophyta</taxon>
        <taxon>Magnoliopsida</taxon>
        <taxon>eudicotyledons</taxon>
        <taxon>Gunneridae</taxon>
        <taxon>Pentapetalae</taxon>
        <taxon>asterids</taxon>
        <taxon>lamiids</taxon>
        <taxon>Lamiales</taxon>
        <taxon>Oleaceae</taxon>
        <taxon>Oleeae</taxon>
        <taxon>Olea</taxon>
    </lineage>
</organism>
<evidence type="ECO:0000259" key="1">
    <source>
        <dbReference type="Pfam" id="PF00206"/>
    </source>
</evidence>
<dbReference type="Pfam" id="PF00206">
    <property type="entry name" value="Lyase_1"/>
    <property type="match status" value="1"/>
</dbReference>
<proteinExistence type="predicted"/>
<reference evidence="2 3" key="1">
    <citation type="submission" date="2019-12" db="EMBL/GenBank/DDBJ databases">
        <authorList>
            <person name="Alioto T."/>
            <person name="Alioto T."/>
            <person name="Gomez Garrido J."/>
        </authorList>
    </citation>
    <scope>NUCLEOTIDE SEQUENCE [LARGE SCALE GENOMIC DNA]</scope>
</reference>
<dbReference type="InterPro" id="IPR008948">
    <property type="entry name" value="L-Aspartase-like"/>
</dbReference>
<dbReference type="Gramene" id="OE9A086906T1">
    <property type="protein sequence ID" value="OE9A086906C1"/>
    <property type="gene ID" value="OE9A086906"/>
</dbReference>
<dbReference type="Gene3D" id="1.10.275.10">
    <property type="entry name" value="Fumarase/aspartase (N-terminal domain)"/>
    <property type="match status" value="1"/>
</dbReference>
<keyword evidence="2" id="KW-0456">Lyase</keyword>
<dbReference type="GO" id="GO:0016829">
    <property type="term" value="F:lyase activity"/>
    <property type="evidence" value="ECO:0007669"/>
    <property type="project" value="UniProtKB-KW"/>
</dbReference>
<dbReference type="EMBL" id="CACTIH010000008">
    <property type="protein sequence ID" value="CAA2933883.1"/>
    <property type="molecule type" value="Genomic_DNA"/>
</dbReference>
<protein>
    <submittedName>
        <fullName evidence="2">Adenylosuccinate lyase</fullName>
    </submittedName>
</protein>
<keyword evidence="3" id="KW-1185">Reference proteome</keyword>
<name>A0A8S0P6Y3_OLEEU</name>
<dbReference type="Gene3D" id="1.20.200.10">
    <property type="entry name" value="Fumarase/aspartase (Central domain)"/>
    <property type="match status" value="1"/>
</dbReference>
<dbReference type="SUPFAM" id="SSF48557">
    <property type="entry name" value="L-aspartase-like"/>
    <property type="match status" value="1"/>
</dbReference>
<dbReference type="Proteomes" id="UP000594638">
    <property type="component" value="Unassembled WGS sequence"/>
</dbReference>
<dbReference type="InterPro" id="IPR022761">
    <property type="entry name" value="Fumarate_lyase_N"/>
</dbReference>
<accession>A0A8S0P6Y3</accession>
<feature type="domain" description="Fumarate lyase N-terminal" evidence="1">
    <location>
        <begin position="15"/>
        <end position="135"/>
    </location>
</feature>
<dbReference type="OrthoDB" id="406045at2759"/>
<evidence type="ECO:0000313" key="3">
    <source>
        <dbReference type="Proteomes" id="UP000594638"/>
    </source>
</evidence>
<sequence length="136" mass="15377">MGGKKLWLDVIEESFLQELIDGFSLDDALEVKNIEKVTNHDVKAVKYFLKQRCHSHLEIAKAQEIDLSVIEHFFSGVQSKVLEFFHFACTSEDINNLAHALMLKEVSDKVMLPVMDKLITAISNMATANARIPMLS</sequence>
<dbReference type="AlphaFoldDB" id="A0A8S0P6Y3"/>
<comment type="caution">
    <text evidence="2">The sequence shown here is derived from an EMBL/GenBank/DDBJ whole genome shotgun (WGS) entry which is preliminary data.</text>
</comment>
<dbReference type="PANTHER" id="PTHR43411:SF1">
    <property type="entry name" value="ADENYLOSUCCINATE LYASE"/>
    <property type="match status" value="1"/>
</dbReference>
<dbReference type="InterPro" id="IPR024083">
    <property type="entry name" value="Fumarase/histidase_N"/>
</dbReference>
<dbReference type="PANTHER" id="PTHR43411">
    <property type="entry name" value="ADENYLOSUCCINATE LYASE"/>
    <property type="match status" value="1"/>
</dbReference>